<dbReference type="AlphaFoldDB" id="A0A427YJE5"/>
<keyword evidence="2" id="KW-1185">Reference proteome</keyword>
<evidence type="ECO:0000313" key="1">
    <source>
        <dbReference type="EMBL" id="RSH91189.1"/>
    </source>
</evidence>
<comment type="caution">
    <text evidence="1">The sequence shown here is derived from an EMBL/GenBank/DDBJ whole genome shotgun (WGS) entry which is preliminary data.</text>
</comment>
<evidence type="ECO:0000313" key="2">
    <source>
        <dbReference type="Proteomes" id="UP000279259"/>
    </source>
</evidence>
<dbReference type="EMBL" id="RSCD01000008">
    <property type="protein sequence ID" value="RSH91189.1"/>
    <property type="molecule type" value="Genomic_DNA"/>
</dbReference>
<dbReference type="OrthoDB" id="10304603at2759"/>
<sequence>MTYTYSPRLNFEVYLLTILTSRRRVIMFRKLFSRKKRGSPTRDQVEATTAHQPDQVFGRMGDYHYIIYNGNMNEPRFREVFDHHFGTKAPQVSLSFTRVPNELGAKYDAIGGRYLTVHPRQALAPEEVEKRLIPAVRAAASAVGSIFSPWCTITFSEIGPPMIRSNCEEMVNKIDYAARHDLMGTADLSVGPEIAIRLRYDERYAIQPHSGAWSVVYTVEFGKKSPWVEADHRSLVSAVSKVLGRVGHYGVAFKEVYVGR</sequence>
<accession>A0A427YJE5</accession>
<proteinExistence type="predicted"/>
<reference evidence="1 2" key="1">
    <citation type="submission" date="2018-11" db="EMBL/GenBank/DDBJ databases">
        <title>Genome sequence of Saitozyma podzolica DSM 27192.</title>
        <authorList>
            <person name="Aliyu H."/>
            <person name="Gorte O."/>
            <person name="Ochsenreither K."/>
        </authorList>
    </citation>
    <scope>NUCLEOTIDE SEQUENCE [LARGE SCALE GENOMIC DNA]</scope>
    <source>
        <strain evidence="1 2">DSM 27192</strain>
    </source>
</reference>
<dbReference type="Proteomes" id="UP000279259">
    <property type="component" value="Unassembled WGS sequence"/>
</dbReference>
<gene>
    <name evidence="1" type="ORF">EHS25_009488</name>
</gene>
<organism evidence="1 2">
    <name type="scientific">Saitozyma podzolica</name>
    <dbReference type="NCBI Taxonomy" id="1890683"/>
    <lineage>
        <taxon>Eukaryota</taxon>
        <taxon>Fungi</taxon>
        <taxon>Dikarya</taxon>
        <taxon>Basidiomycota</taxon>
        <taxon>Agaricomycotina</taxon>
        <taxon>Tremellomycetes</taxon>
        <taxon>Tremellales</taxon>
        <taxon>Trimorphomycetaceae</taxon>
        <taxon>Saitozyma</taxon>
    </lineage>
</organism>
<protein>
    <submittedName>
        <fullName evidence="1">Uncharacterized protein</fullName>
    </submittedName>
</protein>
<name>A0A427YJE5_9TREE</name>